<gene>
    <name evidence="2" type="ORF">RHTO0S_08e07470g</name>
</gene>
<organism evidence="2">
    <name type="scientific">Rhodotorula toruloides</name>
    <name type="common">Yeast</name>
    <name type="synonym">Rhodosporidium toruloides</name>
    <dbReference type="NCBI Taxonomy" id="5286"/>
    <lineage>
        <taxon>Eukaryota</taxon>
        <taxon>Fungi</taxon>
        <taxon>Dikarya</taxon>
        <taxon>Basidiomycota</taxon>
        <taxon>Pucciniomycotina</taxon>
        <taxon>Microbotryomycetes</taxon>
        <taxon>Sporidiobolales</taxon>
        <taxon>Sporidiobolaceae</taxon>
        <taxon>Rhodotorula</taxon>
    </lineage>
</organism>
<dbReference type="AlphaFoldDB" id="A0A061B334"/>
<name>A0A061B334_RHOTO</name>
<evidence type="ECO:0000313" key="2">
    <source>
        <dbReference type="EMBL" id="CDR43880.1"/>
    </source>
</evidence>
<sequence length="213" mass="23068">MSISATPDAPALSTMPSSSSPIAHLLTTHLPTSPLVPRLTTLSSTLLTHKVDKETRRQVEQLRGEMRDRWRAEAFKVKASWMAGVVPSHEREGQGGVDGEQGAEREAGEEAQNGDDPLLQPTIISDADGAAEMSRQVDDKVESGMAEQMKVAEEVVRGSVERSEGMEMELWLGQAILDGFSSGAGDEDQAARFVLDRLEDAFFEAGLSLDESK</sequence>
<protein>
    <submittedName>
        <fullName evidence="2">RHTO0S08e07470g1_1</fullName>
    </submittedName>
</protein>
<dbReference type="OrthoDB" id="2537948at2759"/>
<dbReference type="EMBL" id="LK052943">
    <property type="protein sequence ID" value="CDR43880.1"/>
    <property type="molecule type" value="Genomic_DNA"/>
</dbReference>
<reference evidence="2" key="1">
    <citation type="journal article" date="2014" name="Genome Announc.">
        <title>Draft genome sequence of Rhodosporidium toruloides CECT1137, an oleaginous yeast of biotechnological interest.</title>
        <authorList>
            <person name="Morin N."/>
            <person name="Calcas X."/>
            <person name="Devillers H."/>
            <person name="Durrens P."/>
            <person name="Sherman D.J."/>
            <person name="Nicaud J.-M."/>
            <person name="Neuveglise C."/>
        </authorList>
    </citation>
    <scope>NUCLEOTIDE SEQUENCE</scope>
    <source>
        <strain evidence="2">CECT1137</strain>
    </source>
</reference>
<feature type="region of interest" description="Disordered" evidence="1">
    <location>
        <begin position="1"/>
        <end position="20"/>
    </location>
</feature>
<evidence type="ECO:0000256" key="1">
    <source>
        <dbReference type="SAM" id="MobiDB-lite"/>
    </source>
</evidence>
<feature type="region of interest" description="Disordered" evidence="1">
    <location>
        <begin position="86"/>
        <end position="120"/>
    </location>
</feature>
<accession>A0A061B334</accession>
<proteinExistence type="predicted"/>